<accession>A0ABT9VJN9</accession>
<dbReference type="PROSITE" id="PS51257">
    <property type="entry name" value="PROKAR_LIPOPROTEIN"/>
    <property type="match status" value="1"/>
</dbReference>
<dbReference type="RefSeq" id="WP_419151012.1">
    <property type="nucleotide sequence ID" value="NZ_JAUSTR010000001.1"/>
</dbReference>
<feature type="region of interest" description="Disordered" evidence="1">
    <location>
        <begin position="25"/>
        <end position="53"/>
    </location>
</feature>
<organism evidence="3 4">
    <name type="scientific">Aeribacillus alveayuensis</name>
    <dbReference type="NCBI Taxonomy" id="279215"/>
    <lineage>
        <taxon>Bacteria</taxon>
        <taxon>Bacillati</taxon>
        <taxon>Bacillota</taxon>
        <taxon>Bacilli</taxon>
        <taxon>Bacillales</taxon>
        <taxon>Bacillaceae</taxon>
        <taxon>Aeribacillus</taxon>
    </lineage>
</organism>
<feature type="signal peptide" evidence="2">
    <location>
        <begin position="1"/>
        <end position="21"/>
    </location>
</feature>
<name>A0ABT9VJN9_9BACI</name>
<evidence type="ECO:0000256" key="1">
    <source>
        <dbReference type="SAM" id="MobiDB-lite"/>
    </source>
</evidence>
<dbReference type="EMBL" id="JAUSTR010000001">
    <property type="protein sequence ID" value="MDQ0161134.1"/>
    <property type="molecule type" value="Genomic_DNA"/>
</dbReference>
<reference evidence="3 4" key="1">
    <citation type="submission" date="2023-07" db="EMBL/GenBank/DDBJ databases">
        <title>Genomic Encyclopedia of Type Strains, Phase IV (KMG-IV): sequencing the most valuable type-strain genomes for metagenomic binning, comparative biology and taxonomic classification.</title>
        <authorList>
            <person name="Goeker M."/>
        </authorList>
    </citation>
    <scope>NUCLEOTIDE SEQUENCE [LARGE SCALE GENOMIC DNA]</scope>
    <source>
        <strain evidence="3 4">DSM 19092</strain>
    </source>
</reference>
<evidence type="ECO:0000313" key="4">
    <source>
        <dbReference type="Proteomes" id="UP001225646"/>
    </source>
</evidence>
<evidence type="ECO:0008006" key="5">
    <source>
        <dbReference type="Google" id="ProtNLM"/>
    </source>
</evidence>
<keyword evidence="2" id="KW-0732">Signal</keyword>
<proteinExistence type="predicted"/>
<evidence type="ECO:0000256" key="2">
    <source>
        <dbReference type="SAM" id="SignalP"/>
    </source>
</evidence>
<gene>
    <name evidence="3" type="ORF">J2S06_000204</name>
</gene>
<evidence type="ECO:0000313" key="3">
    <source>
        <dbReference type="EMBL" id="MDQ0161134.1"/>
    </source>
</evidence>
<protein>
    <recommendedName>
        <fullName evidence="5">Lipoprotein</fullName>
    </recommendedName>
</protein>
<sequence>MKKRTALSLFATALLAGGVLAACSNETTEEKQEASTEESEKVDEKQNNTDFSQVEKQVTAYQEIKAELEKMKENKEVDWNFVSTNYTNHLQPEVNKIDESGEMDQAISAAITAGQNGDLEQNIARQIIDKVTQSYFYQKQKSLHKDVVAFLEAGDVDKAKAAFDEIKHLANEVFIPTAVKRDEYYQLEGDKSLEQNINAGLSAQEEALNNENVEDYKVYTQITDKSIYRSYYLAANSYAEKIEAGIKEGKDETELKIEQAEAWGFLQAIKGSLSGGDEEAAAKLDEIFSLDQTDAKTIKASEVDQLFTKAILGKAKGYHEKTAAALENEEFVEARVEALEGNMFTKMIELELLEVLGEEKTNELFEHAESWFNAVSEQNTDEASKHSEAVLSLLQELE</sequence>
<feature type="compositionally biased region" description="Basic and acidic residues" evidence="1">
    <location>
        <begin position="28"/>
        <end position="47"/>
    </location>
</feature>
<keyword evidence="4" id="KW-1185">Reference proteome</keyword>
<dbReference type="Proteomes" id="UP001225646">
    <property type="component" value="Unassembled WGS sequence"/>
</dbReference>
<comment type="caution">
    <text evidence="3">The sequence shown here is derived from an EMBL/GenBank/DDBJ whole genome shotgun (WGS) entry which is preliminary data.</text>
</comment>
<feature type="chain" id="PRO_5047099992" description="Lipoprotein" evidence="2">
    <location>
        <begin position="22"/>
        <end position="398"/>
    </location>
</feature>